<dbReference type="Pfam" id="PF01828">
    <property type="entry name" value="Peptidase_A4"/>
    <property type="match status" value="1"/>
</dbReference>
<dbReference type="InterPro" id="IPR038656">
    <property type="entry name" value="Peptidase_G1_sf"/>
</dbReference>
<keyword evidence="4" id="KW-1185">Reference proteome</keyword>
<organism evidence="3 4">
    <name type="scientific">Podospora didyma</name>
    <dbReference type="NCBI Taxonomy" id="330526"/>
    <lineage>
        <taxon>Eukaryota</taxon>
        <taxon>Fungi</taxon>
        <taxon>Dikarya</taxon>
        <taxon>Ascomycota</taxon>
        <taxon>Pezizomycotina</taxon>
        <taxon>Sordariomycetes</taxon>
        <taxon>Sordariomycetidae</taxon>
        <taxon>Sordariales</taxon>
        <taxon>Podosporaceae</taxon>
        <taxon>Podospora</taxon>
    </lineage>
</organism>
<protein>
    <submittedName>
        <fullName evidence="3">Concanavalin A-like lectin/glucanase domain-containing protein</fullName>
    </submittedName>
</protein>
<feature type="region of interest" description="Disordered" evidence="2">
    <location>
        <begin position="73"/>
        <end position="104"/>
    </location>
</feature>
<gene>
    <name evidence="3" type="ORF">B0H63DRAFT_216706</name>
</gene>
<dbReference type="PANTHER" id="PTHR37536">
    <property type="entry name" value="PUTATIVE (AFU_ORTHOLOGUE AFUA_3G02970)-RELATED"/>
    <property type="match status" value="1"/>
</dbReference>
<evidence type="ECO:0000256" key="2">
    <source>
        <dbReference type="SAM" id="MobiDB-lite"/>
    </source>
</evidence>
<dbReference type="InterPro" id="IPR013320">
    <property type="entry name" value="ConA-like_dom_sf"/>
</dbReference>
<dbReference type="PRINTS" id="PR00977">
    <property type="entry name" value="SCYTLDPTASE"/>
</dbReference>
<dbReference type="AlphaFoldDB" id="A0AAE0TWE8"/>
<proteinExistence type="predicted"/>
<name>A0AAE0TWE8_9PEZI</name>
<feature type="active site" description="Proton acceptor" evidence="1">
    <location>
        <position position="247"/>
    </location>
</feature>
<dbReference type="GO" id="GO:0006508">
    <property type="term" value="P:proteolysis"/>
    <property type="evidence" value="ECO:0007669"/>
    <property type="project" value="InterPro"/>
</dbReference>
<comment type="caution">
    <text evidence="3">The sequence shown here is derived from an EMBL/GenBank/DDBJ whole genome shotgun (WGS) entry which is preliminary data.</text>
</comment>
<evidence type="ECO:0000313" key="4">
    <source>
        <dbReference type="Proteomes" id="UP001285441"/>
    </source>
</evidence>
<dbReference type="GO" id="GO:0070007">
    <property type="term" value="F:glutamic-type endopeptidase activity"/>
    <property type="evidence" value="ECO:0007669"/>
    <property type="project" value="InterPro"/>
</dbReference>
<sequence length="308" mass="33094">MKFTQLATIATALVTQRVYARPEPEPYAADAVAREVIKAAPKKFAFTVEAHFKGKPLSQSEIKIDAIDPVVGTRGRARQQKPSDSELAISKNKNRRSNPTVASGNWCGSVNHTPSSNQIKVIHAYFQHPACTKRPGVTTYPQAAAAWTGIDGDIWTSSLLQSGTVCKIDNSSGAVRNEAWWQWVPSGAYTITSMPVAAGDWFEVTINTTSSTSAKVTLSNISQGYSYTMTISGGAALGRVDADWVVERPYYGSSLAGFAKFTDVWFESAYATLANGANLGILGANQLQIAGTCTSAEYDNADLYAFSP</sequence>
<accession>A0AAE0TWE8</accession>
<evidence type="ECO:0000313" key="3">
    <source>
        <dbReference type="EMBL" id="KAK3381953.1"/>
    </source>
</evidence>
<dbReference type="InterPro" id="IPR000250">
    <property type="entry name" value="Peptidase_G1"/>
</dbReference>
<reference evidence="3" key="2">
    <citation type="submission" date="2023-06" db="EMBL/GenBank/DDBJ databases">
        <authorList>
            <consortium name="Lawrence Berkeley National Laboratory"/>
            <person name="Haridas S."/>
            <person name="Hensen N."/>
            <person name="Bonometti L."/>
            <person name="Westerberg I."/>
            <person name="Brannstrom I.O."/>
            <person name="Guillou S."/>
            <person name="Cros-Aarteil S."/>
            <person name="Calhoun S."/>
            <person name="Kuo A."/>
            <person name="Mondo S."/>
            <person name="Pangilinan J."/>
            <person name="Riley R."/>
            <person name="LaButti K."/>
            <person name="Andreopoulos B."/>
            <person name="Lipzen A."/>
            <person name="Chen C."/>
            <person name="Yanf M."/>
            <person name="Daum C."/>
            <person name="Ng V."/>
            <person name="Clum A."/>
            <person name="Steindorff A."/>
            <person name="Ohm R."/>
            <person name="Martin F."/>
            <person name="Silar P."/>
            <person name="Natvig D."/>
            <person name="Lalanne C."/>
            <person name="Gautier V."/>
            <person name="Ament-velasquez S.L."/>
            <person name="Kruys A."/>
            <person name="Hutchinson M.I."/>
            <person name="Powell A.J."/>
            <person name="Barry K."/>
            <person name="Miller A.N."/>
            <person name="Grigoriev I.V."/>
            <person name="Debuchy R."/>
            <person name="Gladieux P."/>
            <person name="Thoren M.H."/>
            <person name="Johannesson H."/>
        </authorList>
    </citation>
    <scope>NUCLEOTIDE SEQUENCE</scope>
    <source>
        <strain evidence="3">CBS 232.78</strain>
    </source>
</reference>
<dbReference type="SUPFAM" id="SSF49899">
    <property type="entry name" value="Concanavalin A-like lectins/glucanases"/>
    <property type="match status" value="1"/>
</dbReference>
<reference evidence="3" key="1">
    <citation type="journal article" date="2023" name="Mol. Phylogenet. Evol.">
        <title>Genome-scale phylogeny and comparative genomics of the fungal order Sordariales.</title>
        <authorList>
            <person name="Hensen N."/>
            <person name="Bonometti L."/>
            <person name="Westerberg I."/>
            <person name="Brannstrom I.O."/>
            <person name="Guillou S."/>
            <person name="Cros-Aarteil S."/>
            <person name="Calhoun S."/>
            <person name="Haridas S."/>
            <person name="Kuo A."/>
            <person name="Mondo S."/>
            <person name="Pangilinan J."/>
            <person name="Riley R."/>
            <person name="LaButti K."/>
            <person name="Andreopoulos B."/>
            <person name="Lipzen A."/>
            <person name="Chen C."/>
            <person name="Yan M."/>
            <person name="Daum C."/>
            <person name="Ng V."/>
            <person name="Clum A."/>
            <person name="Steindorff A."/>
            <person name="Ohm R.A."/>
            <person name="Martin F."/>
            <person name="Silar P."/>
            <person name="Natvig D.O."/>
            <person name="Lalanne C."/>
            <person name="Gautier V."/>
            <person name="Ament-Velasquez S.L."/>
            <person name="Kruys A."/>
            <person name="Hutchinson M.I."/>
            <person name="Powell A.J."/>
            <person name="Barry K."/>
            <person name="Miller A.N."/>
            <person name="Grigoriev I.V."/>
            <person name="Debuchy R."/>
            <person name="Gladieux P."/>
            <person name="Hiltunen Thoren M."/>
            <person name="Johannesson H."/>
        </authorList>
    </citation>
    <scope>NUCLEOTIDE SEQUENCE</scope>
    <source>
        <strain evidence="3">CBS 232.78</strain>
    </source>
</reference>
<dbReference type="EMBL" id="JAULSW010000005">
    <property type="protein sequence ID" value="KAK3381953.1"/>
    <property type="molecule type" value="Genomic_DNA"/>
</dbReference>
<evidence type="ECO:0000256" key="1">
    <source>
        <dbReference type="PIRSR" id="PIRSR600250-50"/>
    </source>
</evidence>
<dbReference type="CDD" id="cd13426">
    <property type="entry name" value="Peptidase_G1"/>
    <property type="match status" value="1"/>
</dbReference>
<dbReference type="PANTHER" id="PTHR37536:SF1">
    <property type="entry name" value="ASPERGILLOPEPSIN, PUTAITVE (AFU_ORTHOLOGUE AFUA_7G01200)"/>
    <property type="match status" value="1"/>
</dbReference>
<dbReference type="Proteomes" id="UP001285441">
    <property type="component" value="Unassembled WGS sequence"/>
</dbReference>
<dbReference type="Gene3D" id="2.60.120.700">
    <property type="entry name" value="Peptidase G1"/>
    <property type="match status" value="1"/>
</dbReference>